<feature type="domain" description="Response regulatory" evidence="2">
    <location>
        <begin position="2"/>
        <end position="117"/>
    </location>
</feature>
<dbReference type="SMART" id="SM00850">
    <property type="entry name" value="LytTR"/>
    <property type="match status" value="1"/>
</dbReference>
<dbReference type="Pfam" id="PF04397">
    <property type="entry name" value="LytTR"/>
    <property type="match status" value="1"/>
</dbReference>
<dbReference type="InterPro" id="IPR007492">
    <property type="entry name" value="LytTR_DNA-bd_dom"/>
</dbReference>
<organism evidence="4 5">
    <name type="scientific">Neolewinella lacunae</name>
    <dbReference type="NCBI Taxonomy" id="1517758"/>
    <lineage>
        <taxon>Bacteria</taxon>
        <taxon>Pseudomonadati</taxon>
        <taxon>Bacteroidota</taxon>
        <taxon>Saprospiria</taxon>
        <taxon>Saprospirales</taxon>
        <taxon>Lewinellaceae</taxon>
        <taxon>Neolewinella</taxon>
    </lineage>
</organism>
<feature type="modified residue" description="4-aspartylphosphate" evidence="1">
    <location>
        <position position="52"/>
    </location>
</feature>
<dbReference type="Gene3D" id="2.40.50.1020">
    <property type="entry name" value="LytTr DNA-binding domain"/>
    <property type="match status" value="1"/>
</dbReference>
<reference evidence="4" key="1">
    <citation type="submission" date="2020-08" db="EMBL/GenBank/DDBJ databases">
        <title>Lewinella bacteria from marine environments.</title>
        <authorList>
            <person name="Zhong Y."/>
        </authorList>
    </citation>
    <scope>NUCLEOTIDE SEQUENCE</scope>
    <source>
        <strain evidence="4">KCTC 42187</strain>
    </source>
</reference>
<dbReference type="Gene3D" id="3.40.50.2300">
    <property type="match status" value="1"/>
</dbReference>
<dbReference type="EMBL" id="JACSIT010000115">
    <property type="protein sequence ID" value="MBC6995033.1"/>
    <property type="molecule type" value="Genomic_DNA"/>
</dbReference>
<name>A0A923PJ09_9BACT</name>
<dbReference type="Pfam" id="PF00072">
    <property type="entry name" value="Response_reg"/>
    <property type="match status" value="1"/>
</dbReference>
<evidence type="ECO:0000256" key="1">
    <source>
        <dbReference type="PROSITE-ProRule" id="PRU00169"/>
    </source>
</evidence>
<dbReference type="PROSITE" id="PS50110">
    <property type="entry name" value="RESPONSE_REGULATORY"/>
    <property type="match status" value="1"/>
</dbReference>
<proteinExistence type="predicted"/>
<dbReference type="SUPFAM" id="SSF52172">
    <property type="entry name" value="CheY-like"/>
    <property type="match status" value="1"/>
</dbReference>
<dbReference type="PANTHER" id="PTHR37299">
    <property type="entry name" value="TRANSCRIPTIONAL REGULATOR-RELATED"/>
    <property type="match status" value="1"/>
</dbReference>
<dbReference type="GO" id="GO:0000156">
    <property type="term" value="F:phosphorelay response regulator activity"/>
    <property type="evidence" value="ECO:0007669"/>
    <property type="project" value="InterPro"/>
</dbReference>
<accession>A0A923PJ09</accession>
<feature type="domain" description="HTH LytTR-type" evidence="3">
    <location>
        <begin position="134"/>
        <end position="235"/>
    </location>
</feature>
<dbReference type="SMART" id="SM00448">
    <property type="entry name" value="REC"/>
    <property type="match status" value="1"/>
</dbReference>
<dbReference type="Proteomes" id="UP000650081">
    <property type="component" value="Unassembled WGS sequence"/>
</dbReference>
<dbReference type="GO" id="GO:0003677">
    <property type="term" value="F:DNA binding"/>
    <property type="evidence" value="ECO:0007669"/>
    <property type="project" value="InterPro"/>
</dbReference>
<dbReference type="PANTHER" id="PTHR37299:SF1">
    <property type="entry name" value="STAGE 0 SPORULATION PROTEIN A HOMOLOG"/>
    <property type="match status" value="1"/>
</dbReference>
<protein>
    <submittedName>
        <fullName evidence="4">Response regulator transcription factor</fullName>
    </submittedName>
</protein>
<evidence type="ECO:0000313" key="5">
    <source>
        <dbReference type="Proteomes" id="UP000650081"/>
    </source>
</evidence>
<sequence length="237" mass="26615">MNVLIVEDEPLMASHLQLVVEGLGYAVVGAASTAEAALALVRSQPPDLVLMDINIDGAYDGVETAISIRELHQCPIIFITARYDEQSFLRASRLGPANFLLKPFEDNQVRRAIQLASSSPAPVAAAPPEEDAHFYVKVGHKLRKIAIAEIHSVVADGHYCAIHTQANRYLIRMSFQEVQERLPAERFLKTHRSYLVNEQYVESVDLRDSEIILTNGQRVPLAKREREAFLRRVDKFK</sequence>
<evidence type="ECO:0000259" key="2">
    <source>
        <dbReference type="PROSITE" id="PS50110"/>
    </source>
</evidence>
<comment type="caution">
    <text evidence="4">The sequence shown here is derived from an EMBL/GenBank/DDBJ whole genome shotgun (WGS) entry which is preliminary data.</text>
</comment>
<evidence type="ECO:0000259" key="3">
    <source>
        <dbReference type="PROSITE" id="PS50930"/>
    </source>
</evidence>
<dbReference type="InterPro" id="IPR001789">
    <property type="entry name" value="Sig_transdc_resp-reg_receiver"/>
</dbReference>
<dbReference type="InterPro" id="IPR046947">
    <property type="entry name" value="LytR-like"/>
</dbReference>
<keyword evidence="5" id="KW-1185">Reference proteome</keyword>
<evidence type="ECO:0000313" key="4">
    <source>
        <dbReference type="EMBL" id="MBC6995033.1"/>
    </source>
</evidence>
<keyword evidence="1" id="KW-0597">Phosphoprotein</keyword>
<dbReference type="PROSITE" id="PS50930">
    <property type="entry name" value="HTH_LYTTR"/>
    <property type="match status" value="1"/>
</dbReference>
<dbReference type="AlphaFoldDB" id="A0A923PJ09"/>
<dbReference type="InterPro" id="IPR011006">
    <property type="entry name" value="CheY-like_superfamily"/>
</dbReference>
<gene>
    <name evidence="4" type="ORF">H9S92_12710</name>
</gene>
<dbReference type="RefSeq" id="WP_187467086.1">
    <property type="nucleotide sequence ID" value="NZ_JACSIT010000115.1"/>
</dbReference>